<comment type="caution">
    <text evidence="4">The sequence shown here is derived from an EMBL/GenBank/DDBJ whole genome shotgun (WGS) entry which is preliminary data.</text>
</comment>
<feature type="compositionally biased region" description="Basic and acidic residues" evidence="1">
    <location>
        <begin position="438"/>
        <end position="472"/>
    </location>
</feature>
<name>A0A5J4R9Z9_9ZZZZ</name>
<proteinExistence type="predicted"/>
<dbReference type="Pfam" id="PF13101">
    <property type="entry name" value="DUF3945"/>
    <property type="match status" value="2"/>
</dbReference>
<dbReference type="AlphaFoldDB" id="A0A5J4R9Z9"/>
<protein>
    <recommendedName>
        <fullName evidence="5">DUF3945 domain-containing protein</fullName>
    </recommendedName>
</protein>
<dbReference type="InterPro" id="IPR025222">
    <property type="entry name" value="DUF3945"/>
</dbReference>
<evidence type="ECO:0000256" key="1">
    <source>
        <dbReference type="SAM" id="MobiDB-lite"/>
    </source>
</evidence>
<evidence type="ECO:0000259" key="3">
    <source>
        <dbReference type="Pfam" id="PF13351"/>
    </source>
</evidence>
<evidence type="ECO:0000313" key="4">
    <source>
        <dbReference type="EMBL" id="KAA6330897.1"/>
    </source>
</evidence>
<organism evidence="4">
    <name type="scientific">termite gut metagenome</name>
    <dbReference type="NCBI Taxonomy" id="433724"/>
    <lineage>
        <taxon>unclassified sequences</taxon>
        <taxon>metagenomes</taxon>
        <taxon>organismal metagenomes</taxon>
    </lineage>
</organism>
<reference evidence="4" key="1">
    <citation type="submission" date="2019-03" db="EMBL/GenBank/DDBJ databases">
        <title>Single cell metagenomics reveals metabolic interactions within the superorganism composed of flagellate Streblomastix strix and complex community of Bacteroidetes bacteria on its surface.</title>
        <authorList>
            <person name="Treitli S.C."/>
            <person name="Kolisko M."/>
            <person name="Husnik F."/>
            <person name="Keeling P."/>
            <person name="Hampl V."/>
        </authorList>
    </citation>
    <scope>NUCLEOTIDE SEQUENCE</scope>
    <source>
        <strain evidence="4">STM</strain>
    </source>
</reference>
<dbReference type="EMBL" id="SNRY01001443">
    <property type="protein sequence ID" value="KAA6330897.1"/>
    <property type="molecule type" value="Genomic_DNA"/>
</dbReference>
<evidence type="ECO:0008006" key="5">
    <source>
        <dbReference type="Google" id="ProtNLM"/>
    </source>
</evidence>
<accession>A0A5J4R9Z9</accession>
<feature type="region of interest" description="Disordered" evidence="1">
    <location>
        <begin position="22"/>
        <end position="45"/>
    </location>
</feature>
<feature type="region of interest" description="Disordered" evidence="1">
    <location>
        <begin position="117"/>
        <end position="140"/>
    </location>
</feature>
<evidence type="ECO:0000259" key="2">
    <source>
        <dbReference type="Pfam" id="PF13101"/>
    </source>
</evidence>
<dbReference type="InterPro" id="IPR025343">
    <property type="entry name" value="DUF4099"/>
</dbReference>
<feature type="compositionally biased region" description="Basic and acidic residues" evidence="1">
    <location>
        <begin position="26"/>
        <end position="45"/>
    </location>
</feature>
<gene>
    <name evidence="4" type="ORF">EZS27_020454</name>
</gene>
<feature type="domain" description="DUF3945" evidence="2">
    <location>
        <begin position="360"/>
        <end position="409"/>
    </location>
</feature>
<feature type="domain" description="DUF3945" evidence="2">
    <location>
        <begin position="281"/>
        <end position="333"/>
    </location>
</feature>
<sequence>MDKNLKDQDILLVREKGSNELQVANMDKDGKVKSAKPDGENPDSLKIDKHGNILENFFENFMRQVKEPTRFEFFRVPAEKFKEVTQKLQDAFKHPDKSENKEFLDLHRIDPADFLKKQAQSKEQTQATKQPQTQTPANAYAIDPNKVQWDKLEKFGITREGLEKTGNLDKLLNYQKTDLMPVAMKFDDETLRSDARLSLRKQEDGSFMPAVHLIRHKPDLERPYFGIQFTAEDKNNLLTTGNLGRMVDAEFKQGEKTPILLSLDKQTNELVAFRKDWLKIPDTYKGAQVSEEQKQQLGNGEKVKIEGMTSNADKKFDGEIQFNTDKRYFELIFNDKNQKQNQPQSQKQGNEQGDVPKTFRKKELNEDQRSSLQEGKTVYIDGLLDKKGKKYSGYITLNKETGKSDFMFPKDYKDALAARKVVPDDRHKTQVAVNSEGKTNEATKKADKPLEKGQTKPTEKQTEKQDKEEKKTVTKAKGLKM</sequence>
<feature type="domain" description="DUF4099" evidence="3">
    <location>
        <begin position="142"/>
        <end position="223"/>
    </location>
</feature>
<feature type="region of interest" description="Disordered" evidence="1">
    <location>
        <begin position="426"/>
        <end position="481"/>
    </location>
</feature>
<dbReference type="Pfam" id="PF13351">
    <property type="entry name" value="DUF4099"/>
    <property type="match status" value="1"/>
</dbReference>
<feature type="compositionally biased region" description="Low complexity" evidence="1">
    <location>
        <begin position="124"/>
        <end position="137"/>
    </location>
</feature>